<feature type="region of interest" description="Disordered" evidence="1">
    <location>
        <begin position="1"/>
        <end position="25"/>
    </location>
</feature>
<protein>
    <submittedName>
        <fullName evidence="2">Uncharacterized protein</fullName>
    </submittedName>
</protein>
<evidence type="ECO:0000256" key="1">
    <source>
        <dbReference type="SAM" id="MobiDB-lite"/>
    </source>
</evidence>
<keyword evidence="3" id="KW-1185">Reference proteome</keyword>
<dbReference type="EMBL" id="OZ021738">
    <property type="protein sequence ID" value="CAK9319348.1"/>
    <property type="molecule type" value="Genomic_DNA"/>
</dbReference>
<sequence length="73" mass="7385">MLNEAYNDAIDPALSASGGGCGVRGKSEPLEQGGFFHSGPIECRALSGPLDVNVDGGGGLDADASGLRRRIVL</sequence>
<evidence type="ECO:0000313" key="2">
    <source>
        <dbReference type="EMBL" id="CAK9319348.1"/>
    </source>
</evidence>
<accession>A0ABP0YFS4</accession>
<evidence type="ECO:0000313" key="3">
    <source>
        <dbReference type="Proteomes" id="UP001642487"/>
    </source>
</evidence>
<organism evidence="2 3">
    <name type="scientific">Citrullus colocynthis</name>
    <name type="common">colocynth</name>
    <dbReference type="NCBI Taxonomy" id="252529"/>
    <lineage>
        <taxon>Eukaryota</taxon>
        <taxon>Viridiplantae</taxon>
        <taxon>Streptophyta</taxon>
        <taxon>Embryophyta</taxon>
        <taxon>Tracheophyta</taxon>
        <taxon>Spermatophyta</taxon>
        <taxon>Magnoliopsida</taxon>
        <taxon>eudicotyledons</taxon>
        <taxon>Gunneridae</taxon>
        <taxon>Pentapetalae</taxon>
        <taxon>rosids</taxon>
        <taxon>fabids</taxon>
        <taxon>Cucurbitales</taxon>
        <taxon>Cucurbitaceae</taxon>
        <taxon>Benincaseae</taxon>
        <taxon>Citrullus</taxon>
    </lineage>
</organism>
<proteinExistence type="predicted"/>
<dbReference type="Proteomes" id="UP001642487">
    <property type="component" value="Chromosome 4"/>
</dbReference>
<name>A0ABP0YFS4_9ROSI</name>
<reference evidence="2 3" key="1">
    <citation type="submission" date="2024-03" db="EMBL/GenBank/DDBJ databases">
        <authorList>
            <person name="Gkanogiannis A."/>
            <person name="Becerra Lopez-Lavalle L."/>
        </authorList>
    </citation>
    <scope>NUCLEOTIDE SEQUENCE [LARGE SCALE GENOMIC DNA]</scope>
</reference>
<gene>
    <name evidence="2" type="ORF">CITCOLO1_LOCUS11348</name>
</gene>